<keyword evidence="4" id="KW-1185">Reference proteome</keyword>
<gene>
    <name evidence="3" type="ORF">DL89DRAFT_172037</name>
</gene>
<evidence type="ECO:0000313" key="3">
    <source>
        <dbReference type="EMBL" id="ORX69141.1"/>
    </source>
</evidence>
<comment type="caution">
    <text evidence="3">The sequence shown here is derived from an EMBL/GenBank/DDBJ whole genome shotgun (WGS) entry which is preliminary data.</text>
</comment>
<protein>
    <submittedName>
        <fullName evidence="3">Uncharacterized protein</fullName>
    </submittedName>
</protein>
<name>A0A1Y1W6J7_9FUNG</name>
<dbReference type="Proteomes" id="UP000193922">
    <property type="component" value="Unassembled WGS sequence"/>
</dbReference>
<evidence type="ECO:0000313" key="4">
    <source>
        <dbReference type="Proteomes" id="UP000193922"/>
    </source>
</evidence>
<feature type="coiled-coil region" evidence="1">
    <location>
        <begin position="47"/>
        <end position="81"/>
    </location>
</feature>
<evidence type="ECO:0000256" key="1">
    <source>
        <dbReference type="SAM" id="Coils"/>
    </source>
</evidence>
<keyword evidence="1" id="KW-0175">Coiled coil</keyword>
<dbReference type="AlphaFoldDB" id="A0A1Y1W6J7"/>
<evidence type="ECO:0000256" key="2">
    <source>
        <dbReference type="SAM" id="MobiDB-lite"/>
    </source>
</evidence>
<dbReference type="GeneID" id="63800448"/>
<feature type="region of interest" description="Disordered" evidence="2">
    <location>
        <begin position="158"/>
        <end position="178"/>
    </location>
</feature>
<accession>A0A1Y1W6J7</accession>
<dbReference type="EMBL" id="MCFD01000008">
    <property type="protein sequence ID" value="ORX69141.1"/>
    <property type="molecule type" value="Genomic_DNA"/>
</dbReference>
<organism evidence="3 4">
    <name type="scientific">Linderina pennispora</name>
    <dbReference type="NCBI Taxonomy" id="61395"/>
    <lineage>
        <taxon>Eukaryota</taxon>
        <taxon>Fungi</taxon>
        <taxon>Fungi incertae sedis</taxon>
        <taxon>Zoopagomycota</taxon>
        <taxon>Kickxellomycotina</taxon>
        <taxon>Kickxellomycetes</taxon>
        <taxon>Kickxellales</taxon>
        <taxon>Kickxellaceae</taxon>
        <taxon>Linderina</taxon>
    </lineage>
</organism>
<proteinExistence type="predicted"/>
<sequence length="184" mass="20731">MAEKALRKQHQAWRRKREVADVSARIELQKQQLMERTRQVEEASSFVEAAHDHNEDQQQQAREAQIRLKKAKAAVQQHREKLRQDRIISEDLRAMLARRRAEYAAALLETYPIGTDDAGEWCICGLRIQEEEALSMVARVLSVLARISAVPLRYPGQNQRSTLGSAQPGGYTGRGAAGTRCAVA</sequence>
<dbReference type="RefSeq" id="XP_040742873.1">
    <property type="nucleotide sequence ID" value="XM_040883800.1"/>
</dbReference>
<reference evidence="3 4" key="1">
    <citation type="submission" date="2016-07" db="EMBL/GenBank/DDBJ databases">
        <title>Pervasive Adenine N6-methylation of Active Genes in Fungi.</title>
        <authorList>
            <consortium name="DOE Joint Genome Institute"/>
            <person name="Mondo S.J."/>
            <person name="Dannebaum R.O."/>
            <person name="Kuo R.C."/>
            <person name="Labutti K."/>
            <person name="Haridas S."/>
            <person name="Kuo A."/>
            <person name="Salamov A."/>
            <person name="Ahrendt S.R."/>
            <person name="Lipzen A."/>
            <person name="Sullivan W."/>
            <person name="Andreopoulos W.B."/>
            <person name="Clum A."/>
            <person name="Lindquist E."/>
            <person name="Daum C."/>
            <person name="Ramamoorthy G.K."/>
            <person name="Gryganskyi A."/>
            <person name="Culley D."/>
            <person name="Magnuson J.K."/>
            <person name="James T.Y."/>
            <person name="O'Malley M.A."/>
            <person name="Stajich J.E."/>
            <person name="Spatafora J.W."/>
            <person name="Visel A."/>
            <person name="Grigoriev I.V."/>
        </authorList>
    </citation>
    <scope>NUCLEOTIDE SEQUENCE [LARGE SCALE GENOMIC DNA]</scope>
    <source>
        <strain evidence="3 4">ATCC 12442</strain>
    </source>
</reference>